<organism evidence="1">
    <name type="scientific">Rhizophora mucronata</name>
    <name type="common">Asiatic mangrove</name>
    <dbReference type="NCBI Taxonomy" id="61149"/>
    <lineage>
        <taxon>Eukaryota</taxon>
        <taxon>Viridiplantae</taxon>
        <taxon>Streptophyta</taxon>
        <taxon>Embryophyta</taxon>
        <taxon>Tracheophyta</taxon>
        <taxon>Spermatophyta</taxon>
        <taxon>Magnoliopsida</taxon>
        <taxon>eudicotyledons</taxon>
        <taxon>Gunneridae</taxon>
        <taxon>Pentapetalae</taxon>
        <taxon>rosids</taxon>
        <taxon>fabids</taxon>
        <taxon>Malpighiales</taxon>
        <taxon>Rhizophoraceae</taxon>
        <taxon>Rhizophora</taxon>
    </lineage>
</organism>
<protein>
    <submittedName>
        <fullName evidence="1">Uncharacterized protein</fullName>
    </submittedName>
</protein>
<sequence>MNVRLSFEQTCLLCLAGKISELGLGRLKTHRMQFGIWKVFQMAPMMVPFSLPAVSPSDSAHLSSNFHL</sequence>
<dbReference type="EMBL" id="GGEC01058419">
    <property type="protein sequence ID" value="MBX38903.1"/>
    <property type="molecule type" value="Transcribed_RNA"/>
</dbReference>
<dbReference type="AlphaFoldDB" id="A0A2P2N8X8"/>
<proteinExistence type="predicted"/>
<evidence type="ECO:0000313" key="1">
    <source>
        <dbReference type="EMBL" id="MBX38903.1"/>
    </source>
</evidence>
<name>A0A2P2N8X8_RHIMU</name>
<accession>A0A2P2N8X8</accession>
<reference evidence="1" key="1">
    <citation type="submission" date="2018-02" db="EMBL/GenBank/DDBJ databases">
        <title>Rhizophora mucronata_Transcriptome.</title>
        <authorList>
            <person name="Meera S.P."/>
            <person name="Sreeshan A."/>
            <person name="Augustine A."/>
        </authorList>
    </citation>
    <scope>NUCLEOTIDE SEQUENCE</scope>
    <source>
        <tissue evidence="1">Leaf</tissue>
    </source>
</reference>